<dbReference type="STRING" id="1149755.A0A2J6RM51"/>
<evidence type="ECO:0000313" key="2">
    <source>
        <dbReference type="EMBL" id="PMD39601.1"/>
    </source>
</evidence>
<protein>
    <submittedName>
        <fullName evidence="2">Uncharacterized protein</fullName>
    </submittedName>
</protein>
<accession>A0A2J6RM51</accession>
<dbReference type="OrthoDB" id="2896006at2759"/>
<dbReference type="AlphaFoldDB" id="A0A2J6RM51"/>
<sequence length="368" mass="40656">MAMLNYFFATLLKHHGLLAIYAQDGNPDPEPIKLDPVGTALTLTIICIYIIVSGLLAYTILEVVAILVMVENVRTPFVVGEADEPLLAAETPDPRWGLAPTSGPVTSGIRKTLTYLRAEAGILSMFRGLGYYIIYAFSEGFLNGLFVALLRPLLWVFADILVPVPIALLVWALNNAWLHKVISKPSQKNWVARVGEQKRTHSVLRAISLWALCRSASTFVTQTLTTIFVLSKLTVVDDKIHFADDASPRNTFLEAIGIYALNSLLLLLFVVPATIVLVRVQASSLPENDEAIVPFDKTFGGKVDSTSGDGRNQLTLFDAWRSFKWPSRIRLLKTYAKYFMLQVTLELLSAGVLFTLVSAFILVKDGKV</sequence>
<feature type="transmembrane region" description="Helical" evidence="1">
    <location>
        <begin position="338"/>
        <end position="363"/>
    </location>
</feature>
<feature type="transmembrane region" description="Helical" evidence="1">
    <location>
        <begin position="155"/>
        <end position="178"/>
    </location>
</feature>
<organism evidence="2 3">
    <name type="scientific">Hyaloscypha variabilis (strain UAMH 11265 / GT02V1 / F)</name>
    <name type="common">Meliniomyces variabilis</name>
    <dbReference type="NCBI Taxonomy" id="1149755"/>
    <lineage>
        <taxon>Eukaryota</taxon>
        <taxon>Fungi</taxon>
        <taxon>Dikarya</taxon>
        <taxon>Ascomycota</taxon>
        <taxon>Pezizomycotina</taxon>
        <taxon>Leotiomycetes</taxon>
        <taxon>Helotiales</taxon>
        <taxon>Hyaloscyphaceae</taxon>
        <taxon>Hyaloscypha</taxon>
        <taxon>Hyaloscypha variabilis</taxon>
    </lineage>
</organism>
<feature type="transmembrane region" description="Helical" evidence="1">
    <location>
        <begin position="129"/>
        <end position="149"/>
    </location>
</feature>
<evidence type="ECO:0000256" key="1">
    <source>
        <dbReference type="SAM" id="Phobius"/>
    </source>
</evidence>
<keyword evidence="1" id="KW-1133">Transmembrane helix</keyword>
<feature type="transmembrane region" description="Helical" evidence="1">
    <location>
        <begin position="256"/>
        <end position="278"/>
    </location>
</feature>
<gene>
    <name evidence="2" type="ORF">L207DRAFT_460311</name>
</gene>
<dbReference type="Proteomes" id="UP000235786">
    <property type="component" value="Unassembled WGS sequence"/>
</dbReference>
<keyword evidence="1" id="KW-0472">Membrane</keyword>
<dbReference type="EMBL" id="KZ613946">
    <property type="protein sequence ID" value="PMD39601.1"/>
    <property type="molecule type" value="Genomic_DNA"/>
</dbReference>
<feature type="transmembrane region" description="Helical" evidence="1">
    <location>
        <begin position="38"/>
        <end position="68"/>
    </location>
</feature>
<keyword evidence="3" id="KW-1185">Reference proteome</keyword>
<evidence type="ECO:0000313" key="3">
    <source>
        <dbReference type="Proteomes" id="UP000235786"/>
    </source>
</evidence>
<proteinExistence type="predicted"/>
<name>A0A2J6RM51_HYAVF</name>
<keyword evidence="1" id="KW-0812">Transmembrane</keyword>
<reference evidence="2 3" key="1">
    <citation type="submission" date="2016-04" db="EMBL/GenBank/DDBJ databases">
        <title>A degradative enzymes factory behind the ericoid mycorrhizal symbiosis.</title>
        <authorList>
            <consortium name="DOE Joint Genome Institute"/>
            <person name="Martino E."/>
            <person name="Morin E."/>
            <person name="Grelet G."/>
            <person name="Kuo A."/>
            <person name="Kohler A."/>
            <person name="Daghino S."/>
            <person name="Barry K."/>
            <person name="Choi C."/>
            <person name="Cichocki N."/>
            <person name="Clum A."/>
            <person name="Copeland A."/>
            <person name="Hainaut M."/>
            <person name="Haridas S."/>
            <person name="Labutti K."/>
            <person name="Lindquist E."/>
            <person name="Lipzen A."/>
            <person name="Khouja H.-R."/>
            <person name="Murat C."/>
            <person name="Ohm R."/>
            <person name="Olson A."/>
            <person name="Spatafora J."/>
            <person name="Veneault-Fourrey C."/>
            <person name="Henrissat B."/>
            <person name="Grigoriev I."/>
            <person name="Martin F."/>
            <person name="Perotto S."/>
        </authorList>
    </citation>
    <scope>NUCLEOTIDE SEQUENCE [LARGE SCALE GENOMIC DNA]</scope>
    <source>
        <strain evidence="2 3">F</strain>
    </source>
</reference>